<comment type="caution">
    <text evidence="2">The sequence shown here is derived from an EMBL/GenBank/DDBJ whole genome shotgun (WGS) entry which is preliminary data.</text>
</comment>
<name>A0A9P5TZS5_9AGAR</name>
<keyword evidence="3" id="KW-1185">Reference proteome</keyword>
<evidence type="ECO:0000313" key="2">
    <source>
        <dbReference type="EMBL" id="KAF9061845.1"/>
    </source>
</evidence>
<dbReference type="AlphaFoldDB" id="A0A9P5TZS5"/>
<protein>
    <submittedName>
        <fullName evidence="2">Uncharacterized protein</fullName>
    </submittedName>
</protein>
<sequence>MPMPGPGGNSQVIAGGPSGVKPLVTLIDRKGSAKTGITETSDSATITKLLEEAFGVDSLSVDYQAWRPKASSERLWNSERGKPAIKPGQNAKLTQAMQSEWLNILNEFNARFMDPNFPVNSDITGFEVIKVPEKGWPTLGDMHYQKGELIEEGPPVVSTQKIAITAFINRVYSADPDWLPSWKLRQPEYQGQCVPDSQTQTSSWNDREWIYFTLTNYRDCDPLYWWLARGDQVVKSGNSGKQVPQSSAGLISMGPCVRTASSEHLQRSERGQPVDNPPGRSWTGTP</sequence>
<evidence type="ECO:0000313" key="3">
    <source>
        <dbReference type="Proteomes" id="UP000772434"/>
    </source>
</evidence>
<dbReference type="EMBL" id="JADNRY010000189">
    <property type="protein sequence ID" value="KAF9061845.1"/>
    <property type="molecule type" value="Genomic_DNA"/>
</dbReference>
<proteinExistence type="predicted"/>
<dbReference type="Proteomes" id="UP000772434">
    <property type="component" value="Unassembled WGS sequence"/>
</dbReference>
<accession>A0A9P5TZS5</accession>
<evidence type="ECO:0000256" key="1">
    <source>
        <dbReference type="SAM" id="MobiDB-lite"/>
    </source>
</evidence>
<reference evidence="2" key="1">
    <citation type="submission" date="2020-11" db="EMBL/GenBank/DDBJ databases">
        <authorList>
            <consortium name="DOE Joint Genome Institute"/>
            <person name="Ahrendt S."/>
            <person name="Riley R."/>
            <person name="Andreopoulos W."/>
            <person name="Labutti K."/>
            <person name="Pangilinan J."/>
            <person name="Ruiz-Duenas F.J."/>
            <person name="Barrasa J.M."/>
            <person name="Sanchez-Garcia M."/>
            <person name="Camarero S."/>
            <person name="Miyauchi S."/>
            <person name="Serrano A."/>
            <person name="Linde D."/>
            <person name="Babiker R."/>
            <person name="Drula E."/>
            <person name="Ayuso-Fernandez I."/>
            <person name="Pacheco R."/>
            <person name="Padilla G."/>
            <person name="Ferreira P."/>
            <person name="Barriuso J."/>
            <person name="Kellner H."/>
            <person name="Castanera R."/>
            <person name="Alfaro M."/>
            <person name="Ramirez L."/>
            <person name="Pisabarro A.G."/>
            <person name="Kuo A."/>
            <person name="Tritt A."/>
            <person name="Lipzen A."/>
            <person name="He G."/>
            <person name="Yan M."/>
            <person name="Ng V."/>
            <person name="Cullen D."/>
            <person name="Martin F."/>
            <person name="Rosso M.-N."/>
            <person name="Henrissat B."/>
            <person name="Hibbett D."/>
            <person name="Martinez A.T."/>
            <person name="Grigoriev I.V."/>
        </authorList>
    </citation>
    <scope>NUCLEOTIDE SEQUENCE</scope>
    <source>
        <strain evidence="2">AH 40177</strain>
    </source>
</reference>
<gene>
    <name evidence="2" type="ORF">BDP27DRAFT_1369317</name>
</gene>
<feature type="region of interest" description="Disordered" evidence="1">
    <location>
        <begin position="259"/>
        <end position="286"/>
    </location>
</feature>
<organism evidence="2 3">
    <name type="scientific">Rhodocollybia butyracea</name>
    <dbReference type="NCBI Taxonomy" id="206335"/>
    <lineage>
        <taxon>Eukaryota</taxon>
        <taxon>Fungi</taxon>
        <taxon>Dikarya</taxon>
        <taxon>Basidiomycota</taxon>
        <taxon>Agaricomycotina</taxon>
        <taxon>Agaricomycetes</taxon>
        <taxon>Agaricomycetidae</taxon>
        <taxon>Agaricales</taxon>
        <taxon>Marasmiineae</taxon>
        <taxon>Omphalotaceae</taxon>
        <taxon>Rhodocollybia</taxon>
    </lineage>
</organism>